<accession>K1WVE2</accession>
<dbReference type="InterPro" id="IPR001878">
    <property type="entry name" value="Znf_CCHC"/>
</dbReference>
<evidence type="ECO:0000259" key="18">
    <source>
        <dbReference type="PROSITE" id="PS50158"/>
    </source>
</evidence>
<keyword evidence="20" id="KW-1185">Reference proteome</keyword>
<dbReference type="GO" id="GO:0004534">
    <property type="term" value="F:5'-3' RNA exonuclease activity"/>
    <property type="evidence" value="ECO:0007669"/>
    <property type="project" value="TreeGrafter"/>
</dbReference>
<comment type="function">
    <text evidence="14">Possesses 5'-&gt;3' exoribonuclease activity. Required for the processing of nuclear mRNA and rRNA precursors. May promote the termination of transcription by RNA polymerase II. Essential for vegetative cell growth and chromosome segregation.</text>
</comment>
<evidence type="ECO:0000313" key="20">
    <source>
        <dbReference type="Proteomes" id="UP000006757"/>
    </source>
</evidence>
<feature type="compositionally biased region" description="Gly residues" evidence="17">
    <location>
        <begin position="883"/>
        <end position="905"/>
    </location>
</feature>
<dbReference type="FunFam" id="1.25.40.1050:FF:000002">
    <property type="entry name" value="5'-3' exoribonuclease"/>
    <property type="match status" value="1"/>
</dbReference>
<feature type="domain" description="CCHC-type" evidence="18">
    <location>
        <begin position="211"/>
        <end position="225"/>
    </location>
</feature>
<feature type="compositionally biased region" description="Basic and acidic residues" evidence="17">
    <location>
        <begin position="524"/>
        <end position="533"/>
    </location>
</feature>
<keyword evidence="8" id="KW-0378">Hydrolase</keyword>
<dbReference type="InterPro" id="IPR027073">
    <property type="entry name" value="5_3_exoribonuclease"/>
</dbReference>
<keyword evidence="16" id="KW-0862">Zinc</keyword>
<feature type="region of interest" description="Disordered" evidence="17">
    <location>
        <begin position="56"/>
        <end position="75"/>
    </location>
</feature>
<name>K1WVE2_TRIAC</name>
<evidence type="ECO:0000256" key="17">
    <source>
        <dbReference type="SAM" id="MobiDB-lite"/>
    </source>
</evidence>
<evidence type="ECO:0000256" key="2">
    <source>
        <dbReference type="ARBA" id="ARBA00006994"/>
    </source>
</evidence>
<feature type="region of interest" description="Disordered" evidence="17">
    <location>
        <begin position="350"/>
        <end position="444"/>
    </location>
</feature>
<evidence type="ECO:0000256" key="15">
    <source>
        <dbReference type="ARBA" id="ARBA00046943"/>
    </source>
</evidence>
<dbReference type="eggNOG" id="KOG2044">
    <property type="taxonomic scope" value="Eukaryota"/>
</dbReference>
<evidence type="ECO:0000256" key="13">
    <source>
        <dbReference type="ARBA" id="ARBA00023242"/>
    </source>
</evidence>
<dbReference type="InterPro" id="IPR011989">
    <property type="entry name" value="ARM-like"/>
</dbReference>
<keyword evidence="7" id="KW-0540">Nuclease</keyword>
<dbReference type="PANTHER" id="PTHR12341">
    <property type="entry name" value="5'-&gt;3' EXORIBONUCLEASE"/>
    <property type="match status" value="1"/>
</dbReference>
<feature type="compositionally biased region" description="Low complexity" evidence="17">
    <location>
        <begin position="1026"/>
        <end position="1057"/>
    </location>
</feature>
<feature type="region of interest" description="Disordered" evidence="17">
    <location>
        <begin position="1026"/>
        <end position="1216"/>
    </location>
</feature>
<feature type="compositionally biased region" description="Acidic residues" evidence="17">
    <location>
        <begin position="534"/>
        <end position="550"/>
    </location>
</feature>
<protein>
    <recommendedName>
        <fullName evidence="3">5'-3' exoribonuclease 2</fullName>
    </recommendedName>
</protein>
<keyword evidence="13" id="KW-0539">Nucleus</keyword>
<dbReference type="FunCoup" id="K1WVE2">
    <property type="interactions" value="718"/>
</dbReference>
<feature type="compositionally biased region" description="Low complexity" evidence="17">
    <location>
        <begin position="1084"/>
        <end position="1098"/>
    </location>
</feature>
<dbReference type="PROSITE" id="PS50158">
    <property type="entry name" value="ZF_CCHC"/>
    <property type="match status" value="1"/>
</dbReference>
<evidence type="ECO:0000256" key="16">
    <source>
        <dbReference type="PROSITE-ProRule" id="PRU00047"/>
    </source>
</evidence>
<dbReference type="SMART" id="SM00343">
    <property type="entry name" value="ZnF_C2HC"/>
    <property type="match status" value="1"/>
</dbReference>
<dbReference type="InterPro" id="IPR004859">
    <property type="entry name" value="Xrn1_N"/>
</dbReference>
<keyword evidence="6" id="KW-0507">mRNA processing</keyword>
<dbReference type="Pfam" id="PF17846">
    <property type="entry name" value="XRN_M"/>
    <property type="match status" value="2"/>
</dbReference>
<comment type="similarity">
    <text evidence="2">Belongs to the 5'-3' exonuclease family. XRN2/RAT1 subfamily.</text>
</comment>
<keyword evidence="12" id="KW-0804">Transcription</keyword>
<dbReference type="PANTHER" id="PTHR12341:SF41">
    <property type="entry name" value="5'-3' EXORIBONUCLEASE 2"/>
    <property type="match status" value="1"/>
</dbReference>
<evidence type="ECO:0000256" key="7">
    <source>
        <dbReference type="ARBA" id="ARBA00022722"/>
    </source>
</evidence>
<dbReference type="InParanoid" id="K1WVE2"/>
<dbReference type="GO" id="GO:0000956">
    <property type="term" value="P:nuclear-transcribed mRNA catabolic process"/>
    <property type="evidence" value="ECO:0007669"/>
    <property type="project" value="TreeGrafter"/>
</dbReference>
<dbReference type="CDD" id="cd18673">
    <property type="entry name" value="PIN_XRN1-2-like"/>
    <property type="match status" value="1"/>
</dbReference>
<evidence type="ECO:0000256" key="1">
    <source>
        <dbReference type="ARBA" id="ARBA00004123"/>
    </source>
</evidence>
<sequence length="1632" mass="180055">MNGIVHPCTHPEGRDAPPTEQDMMVEVFKYTERVVNMARPRKVLFMAIDGVAPRAKMNQQRSRRFRASQEAAEKEEERKQQIAMFEAMGQTVSDETKNKKSWDSNAITPGTPFMDLLSASLKYWVSHKLSTDPGWKDVIISDASVPGEGEHKIVDWIRRERTYPEWDPNTSHAIYGLDADLIMLALATHEPNFRVLREDVFAQSSRGPRVCDNCGKEGHIKANCKGEKKMPDPNVVAKAKPEDPKPFIWLDVACLRDYLAVELNVPTSFPFDQELAIDDWIFMIFFVGNDFLPHLPSLEIREGAIDTLLEIWKRELDRMGGYLTNHGKVNLGRAQIILDGIAAREDNIFQQRKEQEDRQERNAKRRRKEDHRRQDMENGTWKNDKDQPPAPGSMQMNGQDYVQVNPSDTARGGRLHPSLPSRPEAAKEEPAAPPKPVKPGKKMSYAEQAASLKAGLAAMEGSNLDVVKNRRAIRMANQNAAAALKAELEGGDEKDDKAEGDEKEDNADGDEKHDMEVDAEDAEETRGTKRKADDDEDGSGSETGKDDEEGAPNPGDEVVPKKKLHVNPDGTVEYEDTVRLWEPGYRERYYRQKFGVELSDKKFMSEITRSYMEGLCWVLEYYYQGVPAWDWYYPYHYAPFAQDFHDVGSLDIKFRKGNPFTPFGQLLGVFPAASRIHLPEPLQTLMIEEDSPIIDFYPSDFEIDMNGKKMAWQGVALLPFIDQHRLLAALKSKEPELSQDEKRRNTWGEPRMFVAEENMLFDPFVKLYGRKPRPDGKPLPPVALDAERSQGVVGGTLNDPLCVPGASMDTPLPSIDDCPDLTNNRAISVRYLYPPLKGSHRSVLLKGYRPLPTRLNQNDRQRVKQGQFDGPGGHGRGGRDRGGGGGGPGYGGGPGRGGRGGGYGGHPPRNDGYGGGGRGGYGGGGYGGYNGPAASYRDPYPPPRNAYGGGTAYGGGRVRKTYGRRAPRPRSGSDSDTETDEPGSSAPQSQVTSLPPPSRNGNGVREADERNDVLGDLSIVSANSALSAASRVSSSRFPSAPRTGSPASSSSSLRRVSGNTNTPPPLKRRRTFDASASMPPPALSKPSSKPTTPTSSTRLRPRNSPAPPASPRDLSALFAAVSPAQSAKSDDGAPAPPRRRKMLSKAQSMVVPPSPKEDKEKTRPKLHSSQSLPISPTKMDVEEDEGEERDRDRENTPPRALAPLPEPTSGGAKRTYGKGRSYLAAAVEMPDDEPRESYAELRKRYEVDNGEHPVLDGLTGERTRGSESMLSISGGQGNLMDELMMAKAPESVSDMRSKGENRQFMDEVAYYLEGLGGSPPMRRTSMQRDQEWLTKMNVCGQTEPVFEALSAARGDDEIMDTACLLFLYIVQHSGISMEQVLVEHPTAVMQVIGKGLGMSSGPLDKAYPAKVNAINPDRWPSLQSAFEEEAVGVKLLQALDTEVSPLRLRVELYSKGLVSYKDGFQANSQDLLPKDQSVDLPTIEHCLRALSHRFVMASIGEDNLRLQPLYDSLVVMAVALTDEDDELRQTVVRAGALRLDGARGPPQCFPPLLYLEDDTALTDFLHGYLALLVAKVVVHHGPAATALHTLLPGDTVRQKIEGVLDTLRDFNSVNEEFVKRVTADSQSQTLEE</sequence>
<feature type="region of interest" description="Disordered" evidence="17">
    <location>
        <begin position="928"/>
        <end position="1012"/>
    </location>
</feature>
<dbReference type="GO" id="GO:0003723">
    <property type="term" value="F:RNA binding"/>
    <property type="evidence" value="ECO:0007669"/>
    <property type="project" value="TreeGrafter"/>
</dbReference>
<dbReference type="EMBL" id="AMBO01000190">
    <property type="protein sequence ID" value="EKD04809.1"/>
    <property type="molecule type" value="Genomic_DNA"/>
</dbReference>
<evidence type="ECO:0000256" key="5">
    <source>
        <dbReference type="ARBA" id="ARBA00022552"/>
    </source>
</evidence>
<evidence type="ECO:0000256" key="8">
    <source>
        <dbReference type="ARBA" id="ARBA00022801"/>
    </source>
</evidence>
<dbReference type="HOGENOM" id="CLU_243122_0_0_1"/>
<dbReference type="Gene3D" id="1.25.10.10">
    <property type="entry name" value="Leucine-rich Repeat Variant"/>
    <property type="match status" value="1"/>
</dbReference>
<dbReference type="GO" id="GO:0006397">
    <property type="term" value="P:mRNA processing"/>
    <property type="evidence" value="ECO:0007669"/>
    <property type="project" value="UniProtKB-KW"/>
</dbReference>
<keyword evidence="16" id="KW-0479">Metal-binding</keyword>
<feature type="region of interest" description="Disordered" evidence="17">
    <location>
        <begin position="1"/>
        <end position="20"/>
    </location>
</feature>
<dbReference type="Pfam" id="PF03159">
    <property type="entry name" value="XRN_N"/>
    <property type="match status" value="1"/>
</dbReference>
<keyword evidence="4" id="KW-0806">Transcription termination</keyword>
<evidence type="ECO:0000256" key="3">
    <source>
        <dbReference type="ARBA" id="ARBA00013845"/>
    </source>
</evidence>
<evidence type="ECO:0000256" key="10">
    <source>
        <dbReference type="ARBA" id="ARBA00023015"/>
    </source>
</evidence>
<organism evidence="19 20">
    <name type="scientific">Trichosporon asahii var. asahii (strain CBS 8904)</name>
    <name type="common">Yeast</name>
    <dbReference type="NCBI Taxonomy" id="1220162"/>
    <lineage>
        <taxon>Eukaryota</taxon>
        <taxon>Fungi</taxon>
        <taxon>Dikarya</taxon>
        <taxon>Basidiomycota</taxon>
        <taxon>Agaricomycotina</taxon>
        <taxon>Tremellomycetes</taxon>
        <taxon>Trichosporonales</taxon>
        <taxon>Trichosporonaceae</taxon>
        <taxon>Trichosporon</taxon>
    </lineage>
</organism>
<dbReference type="FunFam" id="3.40.50.12390:FF:000005">
    <property type="entry name" value="5'-3' exoribonuclease 2"/>
    <property type="match status" value="1"/>
</dbReference>
<keyword evidence="10" id="KW-0805">Transcription regulation</keyword>
<dbReference type="GO" id="GO:0006364">
    <property type="term" value="P:rRNA processing"/>
    <property type="evidence" value="ECO:0007669"/>
    <property type="project" value="UniProtKB-KW"/>
</dbReference>
<dbReference type="GO" id="GO:0006353">
    <property type="term" value="P:DNA-templated transcription termination"/>
    <property type="evidence" value="ECO:0007669"/>
    <property type="project" value="UniProtKB-KW"/>
</dbReference>
<evidence type="ECO:0000256" key="9">
    <source>
        <dbReference type="ARBA" id="ARBA00022839"/>
    </source>
</evidence>
<proteinExistence type="inferred from homology"/>
<feature type="compositionally biased region" description="Basic and acidic residues" evidence="17">
    <location>
        <begin position="371"/>
        <end position="387"/>
    </location>
</feature>
<evidence type="ECO:0000256" key="4">
    <source>
        <dbReference type="ARBA" id="ARBA00022472"/>
    </source>
</evidence>
<feature type="compositionally biased region" description="Polar residues" evidence="17">
    <location>
        <begin position="394"/>
        <end position="408"/>
    </location>
</feature>
<evidence type="ECO:0000256" key="12">
    <source>
        <dbReference type="ARBA" id="ARBA00023163"/>
    </source>
</evidence>
<dbReference type="STRING" id="1220162.K1WVE2"/>
<comment type="subcellular location">
    <subcellularLocation>
        <location evidence="1">Nucleus</location>
    </subcellularLocation>
</comment>
<feature type="compositionally biased region" description="Acidic residues" evidence="17">
    <location>
        <begin position="489"/>
        <end position="508"/>
    </location>
</feature>
<reference evidence="19 20" key="1">
    <citation type="journal article" date="2012" name="Eukaryot. Cell">
        <title>Genome sequence of the Trichosporon asahii environmental strain CBS 8904.</title>
        <authorList>
            <person name="Yang R.Y."/>
            <person name="Li H.T."/>
            <person name="Zhu H."/>
            <person name="Zhou G.P."/>
            <person name="Wang M."/>
            <person name="Wang L."/>
        </authorList>
    </citation>
    <scope>NUCLEOTIDE SEQUENCE [LARGE SCALE GENOMIC DNA]</scope>
    <source>
        <strain evidence="19 20">CBS 8904</strain>
    </source>
</reference>
<feature type="region of interest" description="Disordered" evidence="17">
    <location>
        <begin position="849"/>
        <end position="916"/>
    </location>
</feature>
<evidence type="ECO:0000256" key="14">
    <source>
        <dbReference type="ARBA" id="ARBA00046137"/>
    </source>
</evidence>
<evidence type="ECO:0000256" key="11">
    <source>
        <dbReference type="ARBA" id="ARBA00023054"/>
    </source>
</evidence>
<keyword evidence="5" id="KW-0698">rRNA processing</keyword>
<gene>
    <name evidence="19" type="ORF">A1Q2_00920</name>
</gene>
<dbReference type="Gene3D" id="3.40.50.12390">
    <property type="match status" value="2"/>
</dbReference>
<keyword evidence="9" id="KW-0269">Exonuclease</keyword>
<dbReference type="Gene3D" id="1.25.40.1050">
    <property type="match status" value="1"/>
</dbReference>
<dbReference type="GO" id="GO:0005634">
    <property type="term" value="C:nucleus"/>
    <property type="evidence" value="ECO:0007669"/>
    <property type="project" value="UniProtKB-SubCell"/>
</dbReference>
<dbReference type="Proteomes" id="UP000006757">
    <property type="component" value="Unassembled WGS sequence"/>
</dbReference>
<dbReference type="InterPro" id="IPR041412">
    <property type="entry name" value="Xrn1_helical"/>
</dbReference>
<evidence type="ECO:0000313" key="19">
    <source>
        <dbReference type="EMBL" id="EKD04809.1"/>
    </source>
</evidence>
<feature type="compositionally biased region" description="Basic residues" evidence="17">
    <location>
        <begin position="957"/>
        <end position="968"/>
    </location>
</feature>
<feature type="compositionally biased region" description="Gly residues" evidence="17">
    <location>
        <begin position="947"/>
        <end position="956"/>
    </location>
</feature>
<comment type="caution">
    <text evidence="19">The sequence shown here is derived from an EMBL/GenBank/DDBJ whole genome shotgun (WGS) entry which is preliminary data.</text>
</comment>
<keyword evidence="16" id="KW-0863">Zinc-finger</keyword>
<feature type="region of interest" description="Disordered" evidence="17">
    <location>
        <begin position="486"/>
        <end position="568"/>
    </location>
</feature>
<keyword evidence="11" id="KW-0175">Coiled coil</keyword>
<feature type="compositionally biased region" description="Basic and acidic residues" evidence="17">
    <location>
        <begin position="350"/>
        <end position="362"/>
    </location>
</feature>
<comment type="subunit">
    <text evidence="15">Interacts with RAI1; the interaction is direct, stabilizes RAT1 protein structure and may stimulate its exoribonuclease activity. The interaction also stimulates RAI1 pyrophosphohydrolase activity, probably by recruiting it to mRNA substrates.</text>
</comment>
<dbReference type="GO" id="GO:0008270">
    <property type="term" value="F:zinc ion binding"/>
    <property type="evidence" value="ECO:0007669"/>
    <property type="project" value="UniProtKB-KW"/>
</dbReference>
<dbReference type="OrthoDB" id="372487at2759"/>
<evidence type="ECO:0000256" key="6">
    <source>
        <dbReference type="ARBA" id="ARBA00022664"/>
    </source>
</evidence>